<name>A0A846WLP9_9ACTN</name>
<comment type="caution">
    <text evidence="1">The sequence shown here is derived from an EMBL/GenBank/DDBJ whole genome shotgun (WGS) entry which is preliminary data.</text>
</comment>
<dbReference type="AlphaFoldDB" id="A0A846WLP9"/>
<dbReference type="RefSeq" id="WP_006371230.1">
    <property type="nucleotide sequence ID" value="NZ_CP073075.1"/>
</dbReference>
<proteinExistence type="predicted"/>
<protein>
    <recommendedName>
        <fullName evidence="3">Biopolymer transporter Tol</fullName>
    </recommendedName>
</protein>
<dbReference type="Proteomes" id="UP000563898">
    <property type="component" value="Unassembled WGS sequence"/>
</dbReference>
<evidence type="ECO:0008006" key="3">
    <source>
        <dbReference type="Google" id="ProtNLM"/>
    </source>
</evidence>
<evidence type="ECO:0000313" key="2">
    <source>
        <dbReference type="Proteomes" id="UP000563898"/>
    </source>
</evidence>
<reference evidence="1 2" key="1">
    <citation type="submission" date="2020-04" db="EMBL/GenBank/DDBJ databases">
        <title>MicrobeNet Type strains.</title>
        <authorList>
            <person name="Nicholson A.C."/>
        </authorList>
    </citation>
    <scope>NUCLEOTIDE SEQUENCE [LARGE SCALE GENOMIC DNA]</scope>
    <source>
        <strain evidence="1 2">ATCC BAA-14</strain>
    </source>
</reference>
<gene>
    <name evidence="1" type="ORF">HGA05_13355</name>
</gene>
<sequence>MGQNTDRAPRAAADVEHTADGRYIVVNGRRWRATDPLIPAGRREELQHILMAWRREVRRTRGADDARAGVQAAKVALGERGTPWWEQTDAQRRQRWETAVGEP</sequence>
<evidence type="ECO:0000313" key="1">
    <source>
        <dbReference type="EMBL" id="NKY02562.1"/>
    </source>
</evidence>
<organism evidence="1 2">
    <name type="scientific">Gordonia polyisoprenivorans</name>
    <dbReference type="NCBI Taxonomy" id="84595"/>
    <lineage>
        <taxon>Bacteria</taxon>
        <taxon>Bacillati</taxon>
        <taxon>Actinomycetota</taxon>
        <taxon>Actinomycetes</taxon>
        <taxon>Mycobacteriales</taxon>
        <taxon>Gordoniaceae</taxon>
        <taxon>Gordonia</taxon>
    </lineage>
</organism>
<dbReference type="EMBL" id="JAAXPC010000007">
    <property type="protein sequence ID" value="NKY02562.1"/>
    <property type="molecule type" value="Genomic_DNA"/>
</dbReference>
<accession>A0A846WLP9</accession>